<dbReference type="PRINTS" id="PR00733">
    <property type="entry name" value="GLHYDRLASE6"/>
</dbReference>
<evidence type="ECO:0000256" key="1">
    <source>
        <dbReference type="PIRSR" id="PIRSR001100-1"/>
    </source>
</evidence>
<comment type="similarity">
    <text evidence="3">Belongs to the glycosyl hydrolase family 6.</text>
</comment>
<gene>
    <name evidence="5" type="ORF">CC117_19590</name>
</gene>
<accession>A0A1S1QPS6</accession>
<keyword evidence="3" id="KW-0624">Polysaccharide degradation</keyword>
<feature type="region of interest" description="Disordered" evidence="4">
    <location>
        <begin position="1"/>
        <end position="32"/>
    </location>
</feature>
<dbReference type="Gene3D" id="3.20.20.40">
    <property type="entry name" value="1, 4-beta cellobiohydrolase"/>
    <property type="match status" value="1"/>
</dbReference>
<dbReference type="EMBL" id="MBLM01000121">
    <property type="protein sequence ID" value="OHV35441.1"/>
    <property type="molecule type" value="Genomic_DNA"/>
</dbReference>
<dbReference type="SUPFAM" id="SSF51989">
    <property type="entry name" value="Glycosyl hydrolases family 6, cellulases"/>
    <property type="match status" value="1"/>
</dbReference>
<dbReference type="InterPro" id="IPR036434">
    <property type="entry name" value="Beta_cellobiohydrolase_sf"/>
</dbReference>
<dbReference type="GO" id="GO:0004553">
    <property type="term" value="F:hydrolase activity, hydrolyzing O-glycosyl compounds"/>
    <property type="evidence" value="ECO:0007669"/>
    <property type="project" value="InterPro"/>
</dbReference>
<name>A0A1S1QPS6_9ACTN</name>
<keyword evidence="3" id="KW-0378">Hydrolase</keyword>
<keyword evidence="6" id="KW-1185">Reference proteome</keyword>
<evidence type="ECO:0000256" key="3">
    <source>
        <dbReference type="RuleBase" id="RU361186"/>
    </source>
</evidence>
<dbReference type="EC" id="3.2.1.-" evidence="3"/>
<feature type="binding site" evidence="2">
    <location>
        <position position="351"/>
    </location>
    <ligand>
        <name>substrate</name>
    </ligand>
</feature>
<sequence>MKQLAHAVAGAAPTATPTPTPTATATRRGRRRRRLAVVCTGSLLALLPGCSGGSASPSVPAPPTATVSAAPPAAAPVPGSATTNGGSPLAGRALHAVPGVQAQVSADGIRAERPADAALLDRISRTPTAIWLGTWNATAEVSANVRGIVAGGRFAGATPVLAVYRLPAHDCTTYPTTGEGSPDAYRAWIAQVAAGLAPGPAAVILEPGVLANLNCLRQPDVEMSYQLIREAAGVLTRAGTAVYLDIGSGATLSTVEAARRLRLAGVADVRGFALNTSRFAPTETMLDYGEAVVRQLGTNTGFVVDTSRNGLGGAAGGDVCNPAGRALGPLPTTNTGRAAADALLWIKMPGESDGTCNGGPQAGTFWVDYAVGLARRAGW</sequence>
<dbReference type="Pfam" id="PF01341">
    <property type="entry name" value="Glyco_hydro_6"/>
    <property type="match status" value="1"/>
</dbReference>
<protein>
    <recommendedName>
        <fullName evidence="3">Glucanase</fullName>
        <ecNumber evidence="3">3.2.1.-</ecNumber>
    </recommendedName>
</protein>
<feature type="active site" description="Proton acceptor" evidence="1">
    <location>
        <position position="353"/>
    </location>
</feature>
<evidence type="ECO:0000256" key="4">
    <source>
        <dbReference type="SAM" id="MobiDB-lite"/>
    </source>
</evidence>
<comment type="caution">
    <text evidence="5">The sequence shown here is derived from an EMBL/GenBank/DDBJ whole genome shotgun (WGS) entry which is preliminary data.</text>
</comment>
<organism evidence="5 6">
    <name type="scientific">Parafrankia colletiae</name>
    <dbReference type="NCBI Taxonomy" id="573497"/>
    <lineage>
        <taxon>Bacteria</taxon>
        <taxon>Bacillati</taxon>
        <taxon>Actinomycetota</taxon>
        <taxon>Actinomycetes</taxon>
        <taxon>Frankiales</taxon>
        <taxon>Frankiaceae</taxon>
        <taxon>Parafrankia</taxon>
    </lineage>
</organism>
<feature type="compositionally biased region" description="Low complexity" evidence="4">
    <location>
        <begin position="9"/>
        <end position="26"/>
    </location>
</feature>
<evidence type="ECO:0000313" key="6">
    <source>
        <dbReference type="Proteomes" id="UP000179627"/>
    </source>
</evidence>
<feature type="binding site" evidence="2">
    <location>
        <position position="347"/>
    </location>
    <ligand>
        <name>substrate</name>
    </ligand>
</feature>
<proteinExistence type="inferred from homology"/>
<keyword evidence="3" id="KW-0326">Glycosidase</keyword>
<evidence type="ECO:0000256" key="2">
    <source>
        <dbReference type="PIRSR" id="PIRSR001100-2"/>
    </source>
</evidence>
<feature type="region of interest" description="Disordered" evidence="4">
    <location>
        <begin position="52"/>
        <end position="92"/>
    </location>
</feature>
<dbReference type="InterPro" id="IPR016288">
    <property type="entry name" value="Beta_cellobiohydrolase"/>
</dbReference>
<reference evidence="6" key="1">
    <citation type="submission" date="2016-07" db="EMBL/GenBank/DDBJ databases">
        <title>Sequence Frankia sp. strain CcI1.17.</title>
        <authorList>
            <person name="Ghodhbane-Gtari F."/>
            <person name="Swanson E."/>
            <person name="Gueddou A."/>
            <person name="Morris K."/>
            <person name="Hezbri K."/>
            <person name="Ktari A."/>
            <person name="Nouioui I."/>
            <person name="Abebe-Akele F."/>
            <person name="Simpson S."/>
            <person name="Thomas K."/>
            <person name="Gtari M."/>
            <person name="Tisa L.S."/>
            <person name="Hurst S."/>
        </authorList>
    </citation>
    <scope>NUCLEOTIDE SEQUENCE [LARGE SCALE GENOMIC DNA]</scope>
    <source>
        <strain evidence="6">Cc1.17</strain>
    </source>
</reference>
<dbReference type="GO" id="GO:0030245">
    <property type="term" value="P:cellulose catabolic process"/>
    <property type="evidence" value="ECO:0007669"/>
    <property type="project" value="UniProtKB-KW"/>
</dbReference>
<dbReference type="RefSeq" id="WP_071085591.1">
    <property type="nucleotide sequence ID" value="NZ_MBLM01000121.1"/>
</dbReference>
<dbReference type="Proteomes" id="UP000179627">
    <property type="component" value="Unassembled WGS sequence"/>
</dbReference>
<dbReference type="PANTHER" id="PTHR34876:SF4">
    <property type="entry name" value="1,4-BETA-D-GLUCAN CELLOBIOHYDROLASE C-RELATED"/>
    <property type="match status" value="1"/>
</dbReference>
<keyword evidence="3" id="KW-0136">Cellulose degradation</keyword>
<feature type="binding site" evidence="2">
    <location>
        <position position="131"/>
    </location>
    <ligand>
        <name>substrate</name>
    </ligand>
</feature>
<feature type="compositionally biased region" description="Low complexity" evidence="4">
    <location>
        <begin position="52"/>
        <end position="83"/>
    </location>
</feature>
<dbReference type="OrthoDB" id="309899at2"/>
<keyword evidence="3" id="KW-0119">Carbohydrate metabolism</keyword>
<dbReference type="PIRSF" id="PIRSF001100">
    <property type="entry name" value="Beta_cellobiohydrolase"/>
    <property type="match status" value="1"/>
</dbReference>
<evidence type="ECO:0000313" key="5">
    <source>
        <dbReference type="EMBL" id="OHV35441.1"/>
    </source>
</evidence>
<dbReference type="PANTHER" id="PTHR34876">
    <property type="match status" value="1"/>
</dbReference>
<dbReference type="AlphaFoldDB" id="A0A1S1QPS6"/>